<feature type="binding site" evidence="7">
    <location>
        <position position="78"/>
    </location>
    <ligand>
        <name>carbamoyl phosphate</name>
        <dbReference type="ChEBI" id="CHEBI:58228"/>
    </ligand>
</feature>
<reference evidence="10 11" key="1">
    <citation type="submission" date="2018-05" db="EMBL/GenBank/DDBJ databases">
        <title>Acuticoccus sediminis sp. nov., isolated from deep-sea sediment of Indian Ocean.</title>
        <authorList>
            <person name="Liu X."/>
            <person name="Lai Q."/>
            <person name="Du Y."/>
            <person name="Sun F."/>
            <person name="Zhang X."/>
            <person name="Wang S."/>
            <person name="Shao Z."/>
        </authorList>
    </citation>
    <scope>NUCLEOTIDE SEQUENCE [LARGE SCALE GENOMIC DNA]</scope>
    <source>
        <strain evidence="10 11">PTG4-2</strain>
    </source>
</reference>
<feature type="domain" description="Aspartate/ornithine carbamoyltransferase Asp/Orn-binding" evidence="8">
    <location>
        <begin position="149"/>
        <end position="297"/>
    </location>
</feature>
<evidence type="ECO:0000313" key="11">
    <source>
        <dbReference type="Proteomes" id="UP000249590"/>
    </source>
</evidence>
<evidence type="ECO:0000313" key="10">
    <source>
        <dbReference type="EMBL" id="RAI03164.1"/>
    </source>
</evidence>
<feature type="binding site" evidence="7">
    <location>
        <begin position="129"/>
        <end position="132"/>
    </location>
    <ligand>
        <name>carbamoyl phosphate</name>
        <dbReference type="ChEBI" id="CHEBI:58228"/>
    </ligand>
</feature>
<dbReference type="EC" id="2.1.3.3" evidence="4 7"/>
<gene>
    <name evidence="10" type="primary">argF</name>
    <name evidence="10" type="ORF">DLJ53_01150</name>
</gene>
<comment type="similarity">
    <text evidence="3 7">Belongs to the aspartate/ornithine carbamoyltransferase superfamily. OTCase family.</text>
</comment>
<dbReference type="InterPro" id="IPR002292">
    <property type="entry name" value="Orn/put_carbamltrans"/>
</dbReference>
<keyword evidence="11" id="KW-1185">Reference proteome</keyword>
<feature type="binding site" evidence="7">
    <location>
        <position position="220"/>
    </location>
    <ligand>
        <name>L-ornithine</name>
        <dbReference type="ChEBI" id="CHEBI:46911"/>
    </ligand>
</feature>
<dbReference type="Gene3D" id="3.40.50.1370">
    <property type="entry name" value="Aspartate/ornithine carbamoyltransferase"/>
    <property type="match status" value="2"/>
</dbReference>
<dbReference type="GO" id="GO:0005737">
    <property type="term" value="C:cytoplasm"/>
    <property type="evidence" value="ECO:0007669"/>
    <property type="project" value="UniProtKB-SubCell"/>
</dbReference>
<comment type="catalytic activity">
    <reaction evidence="6 7">
        <text>carbamoyl phosphate + L-ornithine = L-citrulline + phosphate + H(+)</text>
        <dbReference type="Rhea" id="RHEA:19513"/>
        <dbReference type="ChEBI" id="CHEBI:15378"/>
        <dbReference type="ChEBI" id="CHEBI:43474"/>
        <dbReference type="ChEBI" id="CHEBI:46911"/>
        <dbReference type="ChEBI" id="CHEBI:57743"/>
        <dbReference type="ChEBI" id="CHEBI:58228"/>
        <dbReference type="EC" id="2.1.3.3"/>
    </reaction>
</comment>
<evidence type="ECO:0000256" key="6">
    <source>
        <dbReference type="ARBA" id="ARBA00048772"/>
    </source>
</evidence>
<feature type="binding site" evidence="7">
    <location>
        <position position="160"/>
    </location>
    <ligand>
        <name>L-ornithine</name>
        <dbReference type="ChEBI" id="CHEBI:46911"/>
    </ligand>
</feature>
<evidence type="ECO:0000259" key="8">
    <source>
        <dbReference type="Pfam" id="PF00185"/>
    </source>
</evidence>
<dbReference type="NCBIfam" id="NF001986">
    <property type="entry name" value="PRK00779.1"/>
    <property type="match status" value="1"/>
</dbReference>
<dbReference type="EMBL" id="QHHQ01000001">
    <property type="protein sequence ID" value="RAI03164.1"/>
    <property type="molecule type" value="Genomic_DNA"/>
</dbReference>
<comment type="function">
    <text evidence="1">Reversibly catalyzes the transfer of the carbamoyl group from carbamoyl phosphate (CP) to the N(epsilon) atom of ornithine (ORN) to produce L-citrulline.</text>
</comment>
<dbReference type="PANTHER" id="PTHR45753">
    <property type="entry name" value="ORNITHINE CARBAMOYLTRANSFERASE, MITOCHONDRIAL"/>
    <property type="match status" value="1"/>
</dbReference>
<keyword evidence="5 7" id="KW-0808">Transferase</keyword>
<evidence type="ECO:0000256" key="4">
    <source>
        <dbReference type="ARBA" id="ARBA00013007"/>
    </source>
</evidence>
<feature type="binding site" evidence="7">
    <location>
        <begin position="51"/>
        <end position="54"/>
    </location>
    <ligand>
        <name>carbamoyl phosphate</name>
        <dbReference type="ChEBI" id="CHEBI:58228"/>
    </ligand>
</feature>
<dbReference type="PRINTS" id="PR00102">
    <property type="entry name" value="OTCASE"/>
</dbReference>
<comment type="subcellular location">
    <subcellularLocation>
        <location evidence="7">Cytoplasm</location>
    </subcellularLocation>
</comment>
<dbReference type="GO" id="GO:0004585">
    <property type="term" value="F:ornithine carbamoyltransferase activity"/>
    <property type="evidence" value="ECO:0007669"/>
    <property type="project" value="UniProtKB-UniRule"/>
</dbReference>
<dbReference type="PANTHER" id="PTHR45753:SF3">
    <property type="entry name" value="ORNITHINE TRANSCARBAMYLASE, MITOCHONDRIAL"/>
    <property type="match status" value="1"/>
</dbReference>
<comment type="pathway">
    <text evidence="2">Amino-acid biosynthesis; L-arginine biosynthesis; L-arginine from L-ornithine and carbamoyl phosphate: step 1/3.</text>
</comment>
<dbReference type="InterPro" id="IPR006132">
    <property type="entry name" value="Asp/Orn_carbamoyltranf_P-bd"/>
</dbReference>
<dbReference type="InterPro" id="IPR006131">
    <property type="entry name" value="Asp_carbamoyltransf_Asp/Orn-bd"/>
</dbReference>
<dbReference type="InterPro" id="IPR006130">
    <property type="entry name" value="Asp/Orn_carbamoylTrfase"/>
</dbReference>
<sequence length="303" mass="33291">MTPKHFLDIASQTPEALRAILDEGHRVKAEGRIRTDRLRGKTLAMLFEKPSTRTRFSFDLAMRELGGDTIVASGSEMQLGRGESLADTATVLSRYVSAVMIRMLDHGGLTTFAEAAQVPVINGLTRKSHPCQIIADLITIEERVGALEKQTLAWVGDGNNVLATLLEAAPKLGFRMRIATPPEFAMRPMLIDTARRLGAEIEVGTEPQGAVRGADVVITDSWASMGDEDEEERRHVFRPYQVNEELMKVAGPSAIFMHCLPAHRGEEVTNAVMDGPQSAVFDEAENRVHAQKAILAYVFDRLG</sequence>
<dbReference type="FunFam" id="3.40.50.1370:FF:000008">
    <property type="entry name" value="Ornithine carbamoyltransferase"/>
    <property type="match status" value="1"/>
</dbReference>
<feature type="binding site" evidence="7">
    <location>
        <position position="102"/>
    </location>
    <ligand>
        <name>carbamoyl phosphate</name>
        <dbReference type="ChEBI" id="CHEBI:58228"/>
    </ligand>
</feature>
<name>A0A8B2NZP3_9HYPH</name>
<evidence type="ECO:0000256" key="2">
    <source>
        <dbReference type="ARBA" id="ARBA00004975"/>
    </source>
</evidence>
<dbReference type="GO" id="GO:0042450">
    <property type="term" value="P:L-arginine biosynthetic process via ornithine"/>
    <property type="evidence" value="ECO:0007669"/>
    <property type="project" value="UniProtKB-UniRule"/>
</dbReference>
<dbReference type="GO" id="GO:0019240">
    <property type="term" value="P:citrulline biosynthetic process"/>
    <property type="evidence" value="ECO:0007669"/>
    <property type="project" value="TreeGrafter"/>
</dbReference>
<dbReference type="GO" id="GO:0016597">
    <property type="term" value="F:amino acid binding"/>
    <property type="evidence" value="ECO:0007669"/>
    <property type="project" value="InterPro"/>
</dbReference>
<dbReference type="InterPro" id="IPR036901">
    <property type="entry name" value="Asp/Orn_carbamoylTrfase_sf"/>
</dbReference>
<dbReference type="Pfam" id="PF02729">
    <property type="entry name" value="OTCace_N"/>
    <property type="match status" value="1"/>
</dbReference>
<feature type="binding site" evidence="7">
    <location>
        <position position="287"/>
    </location>
    <ligand>
        <name>carbamoyl phosphate</name>
        <dbReference type="ChEBI" id="CHEBI:58228"/>
    </ligand>
</feature>
<evidence type="ECO:0000259" key="9">
    <source>
        <dbReference type="Pfam" id="PF02729"/>
    </source>
</evidence>
<dbReference type="HAMAP" id="MF_01109">
    <property type="entry name" value="OTCase"/>
    <property type="match status" value="1"/>
</dbReference>
<protein>
    <recommendedName>
        <fullName evidence="4 7">Ornithine carbamoyltransferase</fullName>
        <shortName evidence="7">OTCase</shortName>
        <ecNumber evidence="4 7">2.1.3.3</ecNumber>
    </recommendedName>
</protein>
<feature type="binding site" evidence="7">
    <location>
        <begin position="259"/>
        <end position="260"/>
    </location>
    <ligand>
        <name>carbamoyl phosphate</name>
        <dbReference type="ChEBI" id="CHEBI:58228"/>
    </ligand>
</feature>
<dbReference type="InterPro" id="IPR024904">
    <property type="entry name" value="OTCase_ArgI"/>
</dbReference>
<dbReference type="SUPFAM" id="SSF53671">
    <property type="entry name" value="Aspartate/ornithine carbamoyltransferase"/>
    <property type="match status" value="1"/>
</dbReference>
<evidence type="ECO:0000256" key="1">
    <source>
        <dbReference type="ARBA" id="ARBA00003822"/>
    </source>
</evidence>
<comment type="caution">
    <text evidence="10">The sequence shown here is derived from an EMBL/GenBank/DDBJ whole genome shotgun (WGS) entry which is preliminary data.</text>
</comment>
<evidence type="ECO:0000256" key="5">
    <source>
        <dbReference type="ARBA" id="ARBA00022679"/>
    </source>
</evidence>
<dbReference type="OrthoDB" id="9802587at2"/>
<dbReference type="Proteomes" id="UP000249590">
    <property type="component" value="Unassembled WGS sequence"/>
</dbReference>
<proteinExistence type="inferred from homology"/>
<dbReference type="PROSITE" id="PS00097">
    <property type="entry name" value="CARBAMOYLTRANSFERASE"/>
    <property type="match status" value="1"/>
</dbReference>
<dbReference type="NCBIfam" id="TIGR00658">
    <property type="entry name" value="orni_carb_tr"/>
    <property type="match status" value="1"/>
</dbReference>
<dbReference type="PRINTS" id="PR00100">
    <property type="entry name" value="AOTCASE"/>
</dbReference>
<feature type="binding site" evidence="7">
    <location>
        <begin position="224"/>
        <end position="225"/>
    </location>
    <ligand>
        <name>L-ornithine</name>
        <dbReference type="ChEBI" id="CHEBI:46911"/>
    </ligand>
</feature>
<evidence type="ECO:0000256" key="3">
    <source>
        <dbReference type="ARBA" id="ARBA00007805"/>
    </source>
</evidence>
<keyword evidence="7" id="KW-0963">Cytoplasm</keyword>
<dbReference type="RefSeq" id="WP_111341616.1">
    <property type="nucleotide sequence ID" value="NZ_JAIWKD010000001.1"/>
</dbReference>
<feature type="domain" description="Aspartate/ornithine carbamoyltransferase carbamoyl-P binding" evidence="9">
    <location>
        <begin position="4"/>
        <end position="142"/>
    </location>
</feature>
<dbReference type="AlphaFoldDB" id="A0A8B2NZP3"/>
<accession>A0A8B2NZP3</accession>
<organism evidence="10 11">
    <name type="scientific">Acuticoccus sediminis</name>
    <dbReference type="NCBI Taxonomy" id="2184697"/>
    <lineage>
        <taxon>Bacteria</taxon>
        <taxon>Pseudomonadati</taxon>
        <taxon>Pseudomonadota</taxon>
        <taxon>Alphaproteobacteria</taxon>
        <taxon>Hyphomicrobiales</taxon>
        <taxon>Amorphaceae</taxon>
        <taxon>Acuticoccus</taxon>
    </lineage>
</organism>
<dbReference type="Pfam" id="PF00185">
    <property type="entry name" value="OTCace"/>
    <property type="match status" value="1"/>
</dbReference>
<evidence type="ECO:0000256" key="7">
    <source>
        <dbReference type="HAMAP-Rule" id="MF_01109"/>
    </source>
</evidence>